<feature type="transmembrane region" description="Helical" evidence="1">
    <location>
        <begin position="140"/>
        <end position="159"/>
    </location>
</feature>
<feature type="transmembrane region" description="Helical" evidence="1">
    <location>
        <begin position="109"/>
        <end position="128"/>
    </location>
</feature>
<gene>
    <name evidence="2" type="ORF">METZ01_LOCUS508295</name>
</gene>
<dbReference type="InterPro" id="IPR007498">
    <property type="entry name" value="PqiA-like"/>
</dbReference>
<organism evidence="2">
    <name type="scientific">marine metagenome</name>
    <dbReference type="NCBI Taxonomy" id="408172"/>
    <lineage>
        <taxon>unclassified sequences</taxon>
        <taxon>metagenomes</taxon>
        <taxon>ecological metagenomes</taxon>
    </lineage>
</organism>
<dbReference type="Pfam" id="PF04403">
    <property type="entry name" value="PqiA"/>
    <property type="match status" value="1"/>
</dbReference>
<reference evidence="2" key="1">
    <citation type="submission" date="2018-05" db="EMBL/GenBank/DDBJ databases">
        <authorList>
            <person name="Lanie J.A."/>
            <person name="Ng W.-L."/>
            <person name="Kazmierczak K.M."/>
            <person name="Andrzejewski T.M."/>
            <person name="Davidsen T.M."/>
            <person name="Wayne K.J."/>
            <person name="Tettelin H."/>
            <person name="Glass J.I."/>
            <person name="Rusch D."/>
            <person name="Podicherti R."/>
            <person name="Tsui H.-C.T."/>
            <person name="Winkler M.E."/>
        </authorList>
    </citation>
    <scope>NUCLEOTIDE SEQUENCE</scope>
</reference>
<name>A0A383EFD0_9ZZZZ</name>
<evidence type="ECO:0000256" key="1">
    <source>
        <dbReference type="SAM" id="Phobius"/>
    </source>
</evidence>
<accession>A0A383EFD0</accession>
<keyword evidence="1" id="KW-0472">Membrane</keyword>
<dbReference type="EMBL" id="UINC01225393">
    <property type="protein sequence ID" value="SVE55441.1"/>
    <property type="molecule type" value="Genomic_DNA"/>
</dbReference>
<evidence type="ECO:0000313" key="2">
    <source>
        <dbReference type="EMBL" id="SVE55441.1"/>
    </source>
</evidence>
<feature type="non-terminal residue" evidence="2">
    <location>
        <position position="1"/>
    </location>
</feature>
<proteinExistence type="predicted"/>
<feature type="transmembrane region" description="Helical" evidence="1">
    <location>
        <begin position="66"/>
        <end position="88"/>
    </location>
</feature>
<protein>
    <recommendedName>
        <fullName evidence="3">Paraquat-inducible protein A</fullName>
    </recommendedName>
</protein>
<evidence type="ECO:0008006" key="3">
    <source>
        <dbReference type="Google" id="ProtNLM"/>
    </source>
</evidence>
<keyword evidence="1" id="KW-0812">Transmembrane</keyword>
<keyword evidence="1" id="KW-1133">Transmembrane helix</keyword>
<sequence length="174" mass="18406">VNQSRWGVLACSILLGFGLMAPTLTIVPSAGELTWLIEFLSPEDLEPTTYSILGVIEKLFSTGDGFLGGVLVLFSVLFPVGKLALYWIAAGCGSDLGRAAGLLKWTHRAGKFSMAEVFALALMVVVVKTLPGGSTAEVQWGAYVFVASVLGAILVSFGLDRSQEAKWKLNGSHG</sequence>
<dbReference type="AlphaFoldDB" id="A0A383EFD0"/>